<proteinExistence type="predicted"/>
<evidence type="ECO:0000313" key="2">
    <source>
        <dbReference type="Proteomes" id="UP001597568"/>
    </source>
</evidence>
<evidence type="ECO:0000313" key="1">
    <source>
        <dbReference type="EMBL" id="MFD2868888.1"/>
    </source>
</evidence>
<gene>
    <name evidence="1" type="ORF">ACFSY7_10290</name>
</gene>
<keyword evidence="2" id="KW-1185">Reference proteome</keyword>
<dbReference type="EMBL" id="JBHUOR010000061">
    <property type="protein sequence ID" value="MFD2868888.1"/>
    <property type="molecule type" value="Genomic_DNA"/>
</dbReference>
<feature type="non-terminal residue" evidence="1">
    <location>
        <position position="1"/>
    </location>
</feature>
<reference evidence="2" key="1">
    <citation type="journal article" date="2019" name="Int. J. Syst. Evol. Microbiol.">
        <title>The Global Catalogue of Microorganisms (GCM) 10K type strain sequencing project: providing services to taxonomists for standard genome sequencing and annotation.</title>
        <authorList>
            <consortium name="The Broad Institute Genomics Platform"/>
            <consortium name="The Broad Institute Genome Sequencing Center for Infectious Disease"/>
            <person name="Wu L."/>
            <person name="Ma J."/>
        </authorList>
    </citation>
    <scope>NUCLEOTIDE SEQUENCE [LARGE SCALE GENOMIC DNA]</scope>
    <source>
        <strain evidence="2">KCTC 33522</strain>
    </source>
</reference>
<feature type="non-terminal residue" evidence="1">
    <location>
        <position position="363"/>
    </location>
</feature>
<evidence type="ECO:0008006" key="3">
    <source>
        <dbReference type="Google" id="ProtNLM"/>
    </source>
</evidence>
<protein>
    <recommendedName>
        <fullName evidence="3">Phage tail tape measure protein</fullName>
    </recommendedName>
</protein>
<organism evidence="1 2">
    <name type="scientific">Kurthia populi</name>
    <dbReference type="NCBI Taxonomy" id="1562132"/>
    <lineage>
        <taxon>Bacteria</taxon>
        <taxon>Bacillati</taxon>
        <taxon>Bacillota</taxon>
        <taxon>Bacilli</taxon>
        <taxon>Bacillales</taxon>
        <taxon>Caryophanaceae</taxon>
        <taxon>Kurthia</taxon>
    </lineage>
</organism>
<accession>A0ABW5Y0N8</accession>
<name>A0ABW5Y0N8_9BACL</name>
<sequence>EQLQKSKQELYNNLTTLSDTYTTKIQDANNALVESEKKLNEEYEKAVSDRANTIYKSMGLFDEMAEKSATTGAELISNLKSQVAGMSEWAANMETLAGRGVDAALIDELRELGIKSAGEIETLTKMSDTELAEFVGAWKEKSELANKIAVSEMKDLRISTDAEITKMREETALQLDTYNKEWQQSIKDLTGGTKKTFNAMTASMPAIGKNVIKGMQSGLTDMTPSLLAQAKSIADEVKSTIQQAFDIHSPSKWANKFIGVNIVKGLINGMANMQAQAVKTAHKLAESVKDEVTSNLVSADVLGYTASSTSAISEQLAVSVKVQVEGGGNGTGGNVTINNQYDNAPSSPAELARQQKKQMQNLG</sequence>
<dbReference type="Proteomes" id="UP001597568">
    <property type="component" value="Unassembled WGS sequence"/>
</dbReference>
<comment type="caution">
    <text evidence="1">The sequence shown here is derived from an EMBL/GenBank/DDBJ whole genome shotgun (WGS) entry which is preliminary data.</text>
</comment>